<keyword evidence="8" id="KW-0547">Nucleotide-binding</keyword>
<evidence type="ECO:0000256" key="2">
    <source>
        <dbReference type="ARBA" id="ARBA00004496"/>
    </source>
</evidence>
<feature type="domain" description="B5" evidence="13">
    <location>
        <begin position="273"/>
        <end position="348"/>
    </location>
</feature>
<dbReference type="SMART" id="SM00873">
    <property type="entry name" value="B3_4"/>
    <property type="match status" value="1"/>
</dbReference>
<dbReference type="Gene3D" id="3.30.56.10">
    <property type="match status" value="2"/>
</dbReference>
<dbReference type="Pfam" id="PF03484">
    <property type="entry name" value="B5"/>
    <property type="match status" value="1"/>
</dbReference>
<organism evidence="14 15">
    <name type="scientific">Marine Group III euryarchaeote CG-Epi6</name>
    <dbReference type="NCBI Taxonomy" id="1889000"/>
    <lineage>
        <taxon>Archaea</taxon>
        <taxon>Methanobacteriati</taxon>
        <taxon>Thermoplasmatota</taxon>
        <taxon>Thermoplasmata</taxon>
        <taxon>Candidatus Thermoprofundales</taxon>
    </lineage>
</organism>
<dbReference type="GO" id="GO:0004826">
    <property type="term" value="F:phenylalanine-tRNA ligase activity"/>
    <property type="evidence" value="ECO:0007669"/>
    <property type="project" value="UniProtKB-EC"/>
</dbReference>
<keyword evidence="6 14" id="KW-0436">Ligase</keyword>
<dbReference type="InterPro" id="IPR020825">
    <property type="entry name" value="Phe-tRNA_synthase-like_B3/B4"/>
</dbReference>
<dbReference type="SMART" id="SM00874">
    <property type="entry name" value="B5"/>
    <property type="match status" value="1"/>
</dbReference>
<dbReference type="GO" id="GO:0003723">
    <property type="term" value="F:RNA binding"/>
    <property type="evidence" value="ECO:0007669"/>
    <property type="project" value="InterPro"/>
</dbReference>
<dbReference type="InterPro" id="IPR005146">
    <property type="entry name" value="B3/B4_tRNA-bd"/>
</dbReference>
<dbReference type="EMBL" id="MIYV01000012">
    <property type="protein sequence ID" value="OIR12614.1"/>
    <property type="molecule type" value="Genomic_DNA"/>
</dbReference>
<keyword evidence="5" id="KW-0963">Cytoplasm</keyword>
<evidence type="ECO:0000256" key="4">
    <source>
        <dbReference type="ARBA" id="ARBA00012814"/>
    </source>
</evidence>
<comment type="similarity">
    <text evidence="3">Belongs to the phenylalanyl-tRNA synthetase beta subunit family. Type 2 subfamily.</text>
</comment>
<dbReference type="InterPro" id="IPR041616">
    <property type="entry name" value="PheRS_beta_core"/>
</dbReference>
<dbReference type="EC" id="6.1.1.20" evidence="4"/>
<dbReference type="Pfam" id="PF17759">
    <property type="entry name" value="tRNA_synthFbeta"/>
    <property type="match status" value="1"/>
</dbReference>
<comment type="subcellular location">
    <subcellularLocation>
        <location evidence="2">Cytoplasm</location>
    </subcellularLocation>
</comment>
<dbReference type="FunFam" id="3.50.40.10:FF:000003">
    <property type="entry name" value="Phenylalanine--tRNA ligase beta subunit"/>
    <property type="match status" value="1"/>
</dbReference>
<sequence>MPVINIVLEDLNRMLKDNLSSTDFANIIPKIGADPDEINDSEAVVEFFPDRPDLLSTEGVARALRAFTEQKLGLVEYEVKPPTTQMFISSEVLEIRPSISAGVVRGVTLDDISIKSLMELQEKLHVTLGRKRKKVSIGIHDLSKLEGPFSYDICSPHEPAFVPLQKDYEMTPQEILEEHPKGIEYAHLLSEFNKYPIIKDSNDEVASLPPIINGALTTITEDTTDVLIDVTGLEDKAVESCLNIVGAALVERGGTIEQIELKFPSENKIIPSMEPTTHEIENSYLIKLLGFDPGQFVIFKAFRKCGMEPELKGDCWSVKVPAYRADILHPIDLLEEVSIGIGYDEFPEFLPKETLFGKSLKSRKREENCREIMLGIGFQEVVTLTLTSKKMLNEYTQRESENETEVANPVTEDYHLLRSSILPNLLELLKHNKHRELPQRVFEIGQIVKTHTNLQSLAWMQIASKNTFSQARTISDSIALRLRISGENKECNDPIFIPGRSIETSDGNILLKYGEIHPFTLEKFDLGYPVIGGEIHW</sequence>
<evidence type="ECO:0000256" key="9">
    <source>
        <dbReference type="ARBA" id="ARBA00022840"/>
    </source>
</evidence>
<comment type="cofactor">
    <cofactor evidence="1">
        <name>Mg(2+)</name>
        <dbReference type="ChEBI" id="CHEBI:18420"/>
    </cofactor>
</comment>
<dbReference type="SUPFAM" id="SSF46955">
    <property type="entry name" value="Putative DNA-binding domain"/>
    <property type="match status" value="2"/>
</dbReference>
<gene>
    <name evidence="14" type="ORF">BEU03_00240</name>
</gene>
<dbReference type="PROSITE" id="PS51483">
    <property type="entry name" value="B5"/>
    <property type="match status" value="1"/>
</dbReference>
<dbReference type="InterPro" id="IPR045864">
    <property type="entry name" value="aa-tRNA-synth_II/BPL/LPL"/>
</dbReference>
<keyword evidence="9" id="KW-0067">ATP-binding</keyword>
<dbReference type="Gene3D" id="3.50.40.10">
    <property type="entry name" value="Phenylalanyl-trna Synthetase, Chain B, domain 3"/>
    <property type="match status" value="1"/>
</dbReference>
<dbReference type="GO" id="GO:0000287">
    <property type="term" value="F:magnesium ion binding"/>
    <property type="evidence" value="ECO:0007669"/>
    <property type="project" value="InterPro"/>
</dbReference>
<name>A0A1J5TKS7_9ARCH</name>
<proteinExistence type="inferred from homology"/>
<dbReference type="SUPFAM" id="SSF55681">
    <property type="entry name" value="Class II aaRS and biotin synthetases"/>
    <property type="match status" value="1"/>
</dbReference>
<dbReference type="AlphaFoldDB" id="A0A1J5TKS7"/>
<evidence type="ECO:0000313" key="14">
    <source>
        <dbReference type="EMBL" id="OIR12614.1"/>
    </source>
</evidence>
<keyword evidence="11" id="KW-0648">Protein biosynthesis</keyword>
<keyword evidence="12" id="KW-0030">Aminoacyl-tRNA synthetase</keyword>
<dbReference type="InterPro" id="IPR005147">
    <property type="entry name" value="tRNA_synthase_B5-dom"/>
</dbReference>
<evidence type="ECO:0000259" key="13">
    <source>
        <dbReference type="PROSITE" id="PS51483"/>
    </source>
</evidence>
<dbReference type="Gene3D" id="3.30.930.10">
    <property type="entry name" value="Bira Bifunctional Protein, Domain 2"/>
    <property type="match status" value="1"/>
</dbReference>
<protein>
    <recommendedName>
        <fullName evidence="4">phenylalanine--tRNA ligase</fullName>
        <ecNumber evidence="4">6.1.1.20</ecNumber>
    </recommendedName>
</protein>
<evidence type="ECO:0000256" key="3">
    <source>
        <dbReference type="ARBA" id="ARBA00007438"/>
    </source>
</evidence>
<dbReference type="InterPro" id="IPR009061">
    <property type="entry name" value="DNA-bd_dom_put_sf"/>
</dbReference>
<dbReference type="PANTHER" id="PTHR10947">
    <property type="entry name" value="PHENYLALANYL-TRNA SYNTHETASE BETA CHAIN AND LEUCINE-RICH REPEAT-CONTAINING PROTEIN 47"/>
    <property type="match status" value="1"/>
</dbReference>
<evidence type="ECO:0000313" key="15">
    <source>
        <dbReference type="Proteomes" id="UP000183403"/>
    </source>
</evidence>
<comment type="caution">
    <text evidence="14">The sequence shown here is derived from an EMBL/GenBank/DDBJ whole genome shotgun (WGS) entry which is preliminary data.</text>
</comment>
<keyword evidence="10" id="KW-0460">Magnesium</keyword>
<evidence type="ECO:0000256" key="12">
    <source>
        <dbReference type="ARBA" id="ARBA00023146"/>
    </source>
</evidence>
<dbReference type="NCBIfam" id="TIGR00471">
    <property type="entry name" value="pheT_arch"/>
    <property type="match status" value="1"/>
</dbReference>
<evidence type="ECO:0000256" key="1">
    <source>
        <dbReference type="ARBA" id="ARBA00001946"/>
    </source>
</evidence>
<dbReference type="PANTHER" id="PTHR10947:SF0">
    <property type="entry name" value="PHENYLALANINE--TRNA LIGASE BETA SUBUNIT"/>
    <property type="match status" value="1"/>
</dbReference>
<evidence type="ECO:0000256" key="7">
    <source>
        <dbReference type="ARBA" id="ARBA00022723"/>
    </source>
</evidence>
<dbReference type="Pfam" id="PF03483">
    <property type="entry name" value="B3_4"/>
    <property type="match status" value="1"/>
</dbReference>
<reference evidence="14 15" key="1">
    <citation type="submission" date="2016-08" db="EMBL/GenBank/DDBJ databases">
        <title>New Insights into Marine Group III Euryarchaeota, from dark to light.</title>
        <authorList>
            <person name="Haro-Moreno J.M."/>
            <person name="Rodriguez-Valera F."/>
            <person name="Lopez-Garcia P."/>
            <person name="Moreira D."/>
            <person name="Martin-Cuadrado A.B."/>
        </authorList>
    </citation>
    <scope>NUCLEOTIDE SEQUENCE [LARGE SCALE GENOMIC DNA]</scope>
    <source>
        <strain evidence="14">CG-Epi6</strain>
    </source>
</reference>
<dbReference type="GO" id="GO:0005524">
    <property type="term" value="F:ATP binding"/>
    <property type="evidence" value="ECO:0007669"/>
    <property type="project" value="UniProtKB-KW"/>
</dbReference>
<dbReference type="GO" id="GO:0006432">
    <property type="term" value="P:phenylalanyl-tRNA aminoacylation"/>
    <property type="evidence" value="ECO:0007669"/>
    <property type="project" value="InterPro"/>
</dbReference>
<evidence type="ECO:0000256" key="5">
    <source>
        <dbReference type="ARBA" id="ARBA00022490"/>
    </source>
</evidence>
<evidence type="ECO:0000256" key="10">
    <source>
        <dbReference type="ARBA" id="ARBA00022842"/>
    </source>
</evidence>
<dbReference type="InterPro" id="IPR004531">
    <property type="entry name" value="Phe-tRNA-synth_IIc_bsu_arc_euk"/>
</dbReference>
<dbReference type="InterPro" id="IPR045060">
    <property type="entry name" value="Phe-tRNA-ligase_IIc_bsu"/>
</dbReference>
<evidence type="ECO:0000256" key="8">
    <source>
        <dbReference type="ARBA" id="ARBA00022741"/>
    </source>
</evidence>
<keyword evidence="7" id="KW-0479">Metal-binding</keyword>
<dbReference type="GO" id="GO:0009328">
    <property type="term" value="C:phenylalanine-tRNA ligase complex"/>
    <property type="evidence" value="ECO:0007669"/>
    <property type="project" value="TreeGrafter"/>
</dbReference>
<evidence type="ECO:0000256" key="6">
    <source>
        <dbReference type="ARBA" id="ARBA00022598"/>
    </source>
</evidence>
<evidence type="ECO:0000256" key="11">
    <source>
        <dbReference type="ARBA" id="ARBA00022917"/>
    </source>
</evidence>
<dbReference type="Proteomes" id="UP000183403">
    <property type="component" value="Unassembled WGS sequence"/>
</dbReference>
<accession>A0A1J5TKS7</accession>